<dbReference type="STRING" id="505345.QV06_07385"/>
<evidence type="ECO:0000313" key="4">
    <source>
        <dbReference type="Proteomes" id="UP000092626"/>
    </source>
</evidence>
<dbReference type="SUPFAM" id="SSF54523">
    <property type="entry name" value="Pili subunits"/>
    <property type="match status" value="1"/>
</dbReference>
<dbReference type="Proteomes" id="UP000092626">
    <property type="component" value="Unassembled WGS sequence"/>
</dbReference>
<dbReference type="EMBL" id="JTJM01000007">
    <property type="protein sequence ID" value="OBW93621.1"/>
    <property type="molecule type" value="Genomic_DNA"/>
</dbReference>
<evidence type="ECO:0008006" key="6">
    <source>
        <dbReference type="Google" id="ProtNLM"/>
    </source>
</evidence>
<sequence>MQRYYAGLTVIEVLTVMSIIALLSLFAVPSWQYLHTQLRFHLEQWRLQQFLLQVQQRVNHSDTNWGLYASVSNDRQKWCLIAQIAKEKNTDLCDCLRLSSCSQDTKLVYFPQSTAKIRLITKQYYPQAITFFNHTRHTMRNACFLLQSDHKQLVFKYSGVGGVKIDEQSSTSACLQYQS</sequence>
<keyword evidence="1" id="KW-1133">Transmembrane helix</keyword>
<dbReference type="EMBL" id="JTJR01000027">
    <property type="protein sequence ID" value="OBX04272.1"/>
    <property type="molecule type" value="Genomic_DNA"/>
</dbReference>
<comment type="caution">
    <text evidence="2">The sequence shown here is derived from an EMBL/GenBank/DDBJ whole genome shotgun (WGS) entry which is preliminary data.</text>
</comment>
<organism evidence="2 5">
    <name type="scientific">Gallibacterium genomosp. 3</name>
    <dbReference type="NCBI Taxonomy" id="505345"/>
    <lineage>
        <taxon>Bacteria</taxon>
        <taxon>Pseudomonadati</taxon>
        <taxon>Pseudomonadota</taxon>
        <taxon>Gammaproteobacteria</taxon>
        <taxon>Pasteurellales</taxon>
        <taxon>Pasteurellaceae</taxon>
        <taxon>Gallibacterium</taxon>
    </lineage>
</organism>
<name>A0A1A7NVU0_9PAST</name>
<evidence type="ECO:0000256" key="1">
    <source>
        <dbReference type="SAM" id="Phobius"/>
    </source>
</evidence>
<proteinExistence type="predicted"/>
<keyword evidence="1" id="KW-0472">Membrane</keyword>
<feature type="transmembrane region" description="Helical" evidence="1">
    <location>
        <begin position="6"/>
        <end position="28"/>
    </location>
</feature>
<dbReference type="RefSeq" id="WP_065237582.1">
    <property type="nucleotide sequence ID" value="NZ_JTJM01000007.1"/>
</dbReference>
<dbReference type="InterPro" id="IPR045584">
    <property type="entry name" value="Pilin-like"/>
</dbReference>
<evidence type="ECO:0000313" key="2">
    <source>
        <dbReference type="EMBL" id="OBW93621.1"/>
    </source>
</evidence>
<dbReference type="Proteomes" id="UP000243558">
    <property type="component" value="Unassembled WGS sequence"/>
</dbReference>
<keyword evidence="1" id="KW-0812">Transmembrane</keyword>
<dbReference type="OrthoDB" id="5690345at2"/>
<keyword evidence="5" id="KW-1185">Reference proteome</keyword>
<accession>A0A1A7NVU0</accession>
<evidence type="ECO:0000313" key="3">
    <source>
        <dbReference type="EMBL" id="OBX04272.1"/>
    </source>
</evidence>
<gene>
    <name evidence="2" type="ORF">QV01_01605</name>
    <name evidence="3" type="ORF">QV06_07385</name>
</gene>
<protein>
    <recommendedName>
        <fullName evidence="6">N-terminal cleavage protein</fullName>
    </recommendedName>
</protein>
<reference evidence="4 5" key="1">
    <citation type="submission" date="2014-11" db="EMBL/GenBank/DDBJ databases">
        <title>Pan-genome of Gallibacterium spp.</title>
        <authorList>
            <person name="Kudirkiene E."/>
            <person name="Bojesen A.M."/>
        </authorList>
    </citation>
    <scope>NUCLEOTIDE SEQUENCE [LARGE SCALE GENOMIC DNA]</scope>
    <source>
        <strain evidence="3 4">59/S3/89</strain>
        <strain evidence="2 5">F151</strain>
    </source>
</reference>
<evidence type="ECO:0000313" key="5">
    <source>
        <dbReference type="Proteomes" id="UP000243558"/>
    </source>
</evidence>
<dbReference type="AlphaFoldDB" id="A0A1A7NVU0"/>